<dbReference type="GeneID" id="26646384"/>
<name>A0A096VKU7_9CAUD</name>
<dbReference type="KEGG" id="vg:26646384"/>
<gene>
    <name evidence="1" type="ORF">S-CBP42_0027</name>
</gene>
<evidence type="ECO:0000313" key="2">
    <source>
        <dbReference type="Proteomes" id="UP000030042"/>
    </source>
</evidence>
<organism evidence="1 2">
    <name type="scientific">Synechococcus phage S-CBP42</name>
    <dbReference type="NCBI Taxonomy" id="461711"/>
    <lineage>
        <taxon>Viruses</taxon>
        <taxon>Duplodnaviria</taxon>
        <taxon>Heunggongvirae</taxon>
        <taxon>Uroviricota</taxon>
        <taxon>Caudoviricetes</taxon>
        <taxon>Autographivirales</taxon>
        <taxon>Aegirvirus</taxon>
        <taxon>Aegirvirus SCBP42</taxon>
    </lineage>
</organism>
<proteinExistence type="predicted"/>
<dbReference type="RefSeq" id="YP_009220211.1">
    <property type="nucleotide sequence ID" value="NC_029031.1"/>
</dbReference>
<accession>A0A096VKU7</accession>
<evidence type="ECO:0000313" key="1">
    <source>
        <dbReference type="EMBL" id="AGK86678.1"/>
    </source>
</evidence>
<dbReference type="Proteomes" id="UP000030042">
    <property type="component" value="Segment"/>
</dbReference>
<dbReference type="EMBL" id="KC310805">
    <property type="protein sequence ID" value="AGK86678.1"/>
    <property type="molecule type" value="Genomic_DNA"/>
</dbReference>
<protein>
    <submittedName>
        <fullName evidence="1">Uncharacterized protein</fullName>
    </submittedName>
</protein>
<reference evidence="1 2" key="2">
    <citation type="journal article" date="2015" name="PLoS ONE">
        <title>Comparative Genomic and Phylogenomic Analyses Reveal a Conserved Core Genome Shared by Estuarine and Oceanic Cyanopodoviruses.</title>
        <authorList>
            <person name="Huang S."/>
            <person name="Zhang S."/>
            <person name="Jiao N."/>
            <person name="Chen F."/>
        </authorList>
    </citation>
    <scope>NUCLEOTIDE SEQUENCE [LARGE SCALE GENOMIC DNA]</scope>
</reference>
<sequence>MYDADRKSRLEAAIRAAEAAGNHSILLALRKALKDLVGAYREHPPYKDREL</sequence>
<reference evidence="2" key="1">
    <citation type="submission" date="2012-12" db="EMBL/GenBank/DDBJ databases">
        <title>Genomics of marine cyanopodoviruses.</title>
        <authorList>
            <person name="Huang S."/>
            <person name="Chen F."/>
        </authorList>
    </citation>
    <scope>NUCLEOTIDE SEQUENCE [LARGE SCALE GENOMIC DNA]</scope>
</reference>
<keyword evidence="2" id="KW-1185">Reference proteome</keyword>